<name>A0A0H5QUL0_9EUKA</name>
<accession>A0A0H5QUL0</accession>
<dbReference type="EMBL" id="HACM01004819">
    <property type="protein sequence ID" value="CRZ05261.1"/>
    <property type="molecule type" value="Transcribed_RNA"/>
</dbReference>
<protein>
    <submittedName>
        <fullName evidence="1">Uncharacterized protein</fullName>
    </submittedName>
</protein>
<evidence type="ECO:0000313" key="1">
    <source>
        <dbReference type="EMBL" id="CRZ05261.1"/>
    </source>
</evidence>
<organism evidence="1">
    <name type="scientific">Spongospora subterranea</name>
    <dbReference type="NCBI Taxonomy" id="70186"/>
    <lineage>
        <taxon>Eukaryota</taxon>
        <taxon>Sar</taxon>
        <taxon>Rhizaria</taxon>
        <taxon>Endomyxa</taxon>
        <taxon>Phytomyxea</taxon>
        <taxon>Plasmodiophorida</taxon>
        <taxon>Plasmodiophoridae</taxon>
        <taxon>Spongospora</taxon>
    </lineage>
</organism>
<reference evidence="1" key="1">
    <citation type="submission" date="2015-04" db="EMBL/GenBank/DDBJ databases">
        <title>The genome sequence of the plant pathogenic Rhizarian Plasmodiophora brassicae reveals insights in its biotrophic life cycle and the origin of chitin synthesis.</title>
        <authorList>
            <person name="Schwelm A."/>
            <person name="Fogelqvist J."/>
            <person name="Knaust A."/>
            <person name="Julke S."/>
            <person name="Lilja T."/>
            <person name="Dhandapani V."/>
            <person name="Bonilla-Rosso G."/>
            <person name="Karlsson M."/>
            <person name="Shevchenko A."/>
            <person name="Choi S.R."/>
            <person name="Kim H.G."/>
            <person name="Park J.Y."/>
            <person name="Lim Y.P."/>
            <person name="Ludwig-Muller J."/>
            <person name="Dixelius C."/>
        </authorList>
    </citation>
    <scope>NUCLEOTIDE SEQUENCE</scope>
    <source>
        <tissue evidence="1">Potato root galls</tissue>
    </source>
</reference>
<dbReference type="AlphaFoldDB" id="A0A0H5QUL0"/>
<proteinExistence type="predicted"/>
<sequence length="129" mass="14056">MVIKVTALAVSDGFGVAVAAAPEVVAGYLNVVPAEVDYLVSAREAGLPTAEAAADLLAKSKRYLEDPVLGLRSISVDIPMYPHLIFSFPPNEKLQRPQRSPRQCSKFPFFLLLFLRTSVILHPFCKLSA</sequence>